<evidence type="ECO:0000256" key="4">
    <source>
        <dbReference type="SAM" id="MobiDB-lite"/>
    </source>
</evidence>
<keyword evidence="3" id="KW-0173">Coenzyme A biosynthesis</keyword>
<reference evidence="5" key="2">
    <citation type="submission" date="2024-10" db="UniProtKB">
        <authorList>
            <consortium name="EnsemblProtists"/>
        </authorList>
    </citation>
    <scope>IDENTIFICATION</scope>
</reference>
<keyword evidence="1" id="KW-0547">Nucleotide-binding</keyword>
<dbReference type="GeneID" id="17277262"/>
<dbReference type="STRING" id="2903.R1FFH8"/>
<dbReference type="SUPFAM" id="SSF53067">
    <property type="entry name" value="Actin-like ATPase domain"/>
    <property type="match status" value="2"/>
</dbReference>
<dbReference type="GO" id="GO:0005524">
    <property type="term" value="F:ATP binding"/>
    <property type="evidence" value="ECO:0007669"/>
    <property type="project" value="UniProtKB-KW"/>
</dbReference>
<proteinExistence type="predicted"/>
<dbReference type="PANTHER" id="PTHR12280">
    <property type="entry name" value="PANTOTHENATE KINASE"/>
    <property type="match status" value="1"/>
</dbReference>
<feature type="region of interest" description="Disordered" evidence="4">
    <location>
        <begin position="216"/>
        <end position="244"/>
    </location>
</feature>
<dbReference type="PaxDb" id="2903-EOD31989"/>
<dbReference type="PANTHER" id="PTHR12280:SF20">
    <property type="entry name" value="4'-PHOSPHOPANTETHEINE PHOSPHATASE"/>
    <property type="match status" value="1"/>
</dbReference>
<dbReference type="OMA" id="GEKHERV"/>
<protein>
    <recommendedName>
        <fullName evidence="7">Pantothenate kinase</fullName>
    </recommendedName>
</protein>
<sequence>MRATAIVAVAAAALLALFGWRRRPRLARQQRPLIPRAALQWAKVRARRHLLVLANLREVAGTLGVDIGGTLAKMVLLRRIREGEKHERVSFGACFNTQPSLSFDVYADDGTSLTLHFVAAPTRSLAEAVETLRNCDGQPAAPAVESGPKSGPRLQRRESVYSSVRHVVAAGGGAHKYAALFEEVLRVRLVPFAELAALVEGLHFLRAVGPADELYALPGPSPGGDGSGSATTSGGEGGASEAAEERVAWEEVDFPYIVVNIGSGVLLLEREGCESPGEGRGVAAGGATFRRVGGTACGGATFLGLGRALTGVADYHKLLALAEAGDASLVDTTVGDIYGEKGCAALGFPPSMTAVNFGALAHGGEAPLPAKRHLAAAVLQLVVQASVLQAMAHATPRGAADRVLFVGGFLSDNQLARRLVANTARKLGGRALFSRHADFLGGLGSLAETLHRRAEGVSQSARSDPHR</sequence>
<reference evidence="6" key="1">
    <citation type="journal article" date="2013" name="Nature">
        <title>Pan genome of the phytoplankton Emiliania underpins its global distribution.</title>
        <authorList>
            <person name="Read B.A."/>
            <person name="Kegel J."/>
            <person name="Klute M.J."/>
            <person name="Kuo A."/>
            <person name="Lefebvre S.C."/>
            <person name="Maumus F."/>
            <person name="Mayer C."/>
            <person name="Miller J."/>
            <person name="Monier A."/>
            <person name="Salamov A."/>
            <person name="Young J."/>
            <person name="Aguilar M."/>
            <person name="Claverie J.M."/>
            <person name="Frickenhaus S."/>
            <person name="Gonzalez K."/>
            <person name="Herman E.K."/>
            <person name="Lin Y.C."/>
            <person name="Napier J."/>
            <person name="Ogata H."/>
            <person name="Sarno A.F."/>
            <person name="Shmutz J."/>
            <person name="Schroeder D."/>
            <person name="de Vargas C."/>
            <person name="Verret F."/>
            <person name="von Dassow P."/>
            <person name="Valentin K."/>
            <person name="Van de Peer Y."/>
            <person name="Wheeler G."/>
            <person name="Dacks J.B."/>
            <person name="Delwiche C.F."/>
            <person name="Dyhrman S.T."/>
            <person name="Glockner G."/>
            <person name="John U."/>
            <person name="Richards T."/>
            <person name="Worden A.Z."/>
            <person name="Zhang X."/>
            <person name="Grigoriev I.V."/>
            <person name="Allen A.E."/>
            <person name="Bidle K."/>
            <person name="Borodovsky M."/>
            <person name="Bowler C."/>
            <person name="Brownlee C."/>
            <person name="Cock J.M."/>
            <person name="Elias M."/>
            <person name="Gladyshev V.N."/>
            <person name="Groth M."/>
            <person name="Guda C."/>
            <person name="Hadaegh A."/>
            <person name="Iglesias-Rodriguez M.D."/>
            <person name="Jenkins J."/>
            <person name="Jones B.M."/>
            <person name="Lawson T."/>
            <person name="Leese F."/>
            <person name="Lindquist E."/>
            <person name="Lobanov A."/>
            <person name="Lomsadze A."/>
            <person name="Malik S.B."/>
            <person name="Marsh M.E."/>
            <person name="Mackinder L."/>
            <person name="Mock T."/>
            <person name="Mueller-Roeber B."/>
            <person name="Pagarete A."/>
            <person name="Parker M."/>
            <person name="Probert I."/>
            <person name="Quesneville H."/>
            <person name="Raines C."/>
            <person name="Rensing S.A."/>
            <person name="Riano-Pachon D.M."/>
            <person name="Richier S."/>
            <person name="Rokitta S."/>
            <person name="Shiraiwa Y."/>
            <person name="Soanes D.M."/>
            <person name="van der Giezen M."/>
            <person name="Wahlund T.M."/>
            <person name="Williams B."/>
            <person name="Wilson W."/>
            <person name="Wolfe G."/>
            <person name="Wurch L.L."/>
        </authorList>
    </citation>
    <scope>NUCLEOTIDE SEQUENCE</scope>
</reference>
<evidence type="ECO:0000313" key="6">
    <source>
        <dbReference type="Proteomes" id="UP000013827"/>
    </source>
</evidence>
<dbReference type="eggNOG" id="KOG2201">
    <property type="taxonomic scope" value="Eukaryota"/>
</dbReference>
<evidence type="ECO:0000256" key="2">
    <source>
        <dbReference type="ARBA" id="ARBA00022840"/>
    </source>
</evidence>
<dbReference type="Gene3D" id="3.30.420.510">
    <property type="match status" value="1"/>
</dbReference>
<dbReference type="HOGENOM" id="CLU_011154_3_0_1"/>
<evidence type="ECO:0008006" key="7">
    <source>
        <dbReference type="Google" id="ProtNLM"/>
    </source>
</evidence>
<dbReference type="Gene3D" id="3.30.420.40">
    <property type="match status" value="1"/>
</dbReference>
<name>A0A0D3K8A4_EMIH1</name>
<organism evidence="5 6">
    <name type="scientific">Emiliania huxleyi (strain CCMP1516)</name>
    <dbReference type="NCBI Taxonomy" id="280463"/>
    <lineage>
        <taxon>Eukaryota</taxon>
        <taxon>Haptista</taxon>
        <taxon>Haptophyta</taxon>
        <taxon>Prymnesiophyceae</taxon>
        <taxon>Isochrysidales</taxon>
        <taxon>Noelaerhabdaceae</taxon>
        <taxon>Emiliania</taxon>
    </lineage>
</organism>
<dbReference type="KEGG" id="ehx:EMIHUDRAFT_449466"/>
<dbReference type="Pfam" id="PF03630">
    <property type="entry name" value="Fumble"/>
    <property type="match status" value="1"/>
</dbReference>
<dbReference type="RefSeq" id="XP_005784418.1">
    <property type="nucleotide sequence ID" value="XM_005784361.1"/>
</dbReference>
<accession>A0A0D3K8A4</accession>
<keyword evidence="6" id="KW-1185">Reference proteome</keyword>
<dbReference type="GO" id="GO:0005829">
    <property type="term" value="C:cytosol"/>
    <property type="evidence" value="ECO:0007669"/>
    <property type="project" value="TreeGrafter"/>
</dbReference>
<dbReference type="Proteomes" id="UP000013827">
    <property type="component" value="Unassembled WGS sequence"/>
</dbReference>
<dbReference type="InterPro" id="IPR043129">
    <property type="entry name" value="ATPase_NBD"/>
</dbReference>
<dbReference type="EnsemblProtists" id="EOD31989">
    <property type="protein sequence ID" value="EOD31989"/>
    <property type="gene ID" value="EMIHUDRAFT_449466"/>
</dbReference>
<dbReference type="AlphaFoldDB" id="A0A0D3K8A4"/>
<dbReference type="GO" id="GO:0015937">
    <property type="term" value="P:coenzyme A biosynthetic process"/>
    <property type="evidence" value="ECO:0007669"/>
    <property type="project" value="UniProtKB-KW"/>
</dbReference>
<dbReference type="GO" id="GO:0004594">
    <property type="term" value="F:pantothenate kinase activity"/>
    <property type="evidence" value="ECO:0007669"/>
    <property type="project" value="TreeGrafter"/>
</dbReference>
<keyword evidence="2" id="KW-0067">ATP-binding</keyword>
<evidence type="ECO:0000256" key="3">
    <source>
        <dbReference type="ARBA" id="ARBA00022993"/>
    </source>
</evidence>
<dbReference type="InterPro" id="IPR004567">
    <property type="entry name" value="Type_II_PanK"/>
</dbReference>
<dbReference type="CDD" id="cd24086">
    <property type="entry name" value="ASKHA_NBD_PanK-II_euk"/>
    <property type="match status" value="1"/>
</dbReference>
<evidence type="ECO:0000313" key="5">
    <source>
        <dbReference type="EnsemblProtists" id="EOD31989"/>
    </source>
</evidence>
<evidence type="ECO:0000256" key="1">
    <source>
        <dbReference type="ARBA" id="ARBA00022741"/>
    </source>
</evidence>